<dbReference type="Proteomes" id="UP000634136">
    <property type="component" value="Unassembled WGS sequence"/>
</dbReference>
<keyword evidence="3" id="KW-1185">Reference proteome</keyword>
<evidence type="ECO:0000256" key="1">
    <source>
        <dbReference type="SAM" id="MobiDB-lite"/>
    </source>
</evidence>
<dbReference type="AlphaFoldDB" id="A0A835CME9"/>
<feature type="compositionally biased region" description="Basic and acidic residues" evidence="1">
    <location>
        <begin position="1"/>
        <end position="20"/>
    </location>
</feature>
<name>A0A835CME9_9FABA</name>
<reference evidence="2" key="1">
    <citation type="submission" date="2020-09" db="EMBL/GenBank/DDBJ databases">
        <title>Genome-Enabled Discovery of Anthraquinone Biosynthesis in Senna tora.</title>
        <authorList>
            <person name="Kang S.-H."/>
            <person name="Pandey R.P."/>
            <person name="Lee C.-M."/>
            <person name="Sim J.-S."/>
            <person name="Jeong J.-T."/>
            <person name="Choi B.-S."/>
            <person name="Jung M."/>
            <person name="Ginzburg D."/>
            <person name="Zhao K."/>
            <person name="Won S.Y."/>
            <person name="Oh T.-J."/>
            <person name="Yu Y."/>
            <person name="Kim N.-H."/>
            <person name="Lee O.R."/>
            <person name="Lee T.-H."/>
            <person name="Bashyal P."/>
            <person name="Kim T.-S."/>
            <person name="Lee W.-H."/>
            <person name="Kawkins C."/>
            <person name="Kim C.-K."/>
            <person name="Kim J.S."/>
            <person name="Ahn B.O."/>
            <person name="Rhee S.Y."/>
            <person name="Sohng J.K."/>
        </authorList>
    </citation>
    <scope>NUCLEOTIDE SEQUENCE</scope>
    <source>
        <tissue evidence="2">Leaf</tissue>
    </source>
</reference>
<protein>
    <submittedName>
        <fullName evidence="2">Uncharacterized protein</fullName>
    </submittedName>
</protein>
<feature type="region of interest" description="Disordered" evidence="1">
    <location>
        <begin position="1"/>
        <end position="34"/>
    </location>
</feature>
<organism evidence="2 3">
    <name type="scientific">Senna tora</name>
    <dbReference type="NCBI Taxonomy" id="362788"/>
    <lineage>
        <taxon>Eukaryota</taxon>
        <taxon>Viridiplantae</taxon>
        <taxon>Streptophyta</taxon>
        <taxon>Embryophyta</taxon>
        <taxon>Tracheophyta</taxon>
        <taxon>Spermatophyta</taxon>
        <taxon>Magnoliopsida</taxon>
        <taxon>eudicotyledons</taxon>
        <taxon>Gunneridae</taxon>
        <taxon>Pentapetalae</taxon>
        <taxon>rosids</taxon>
        <taxon>fabids</taxon>
        <taxon>Fabales</taxon>
        <taxon>Fabaceae</taxon>
        <taxon>Caesalpinioideae</taxon>
        <taxon>Cassia clade</taxon>
        <taxon>Senna</taxon>
    </lineage>
</organism>
<evidence type="ECO:0000313" key="2">
    <source>
        <dbReference type="EMBL" id="KAF7844352.1"/>
    </source>
</evidence>
<evidence type="ECO:0000313" key="3">
    <source>
        <dbReference type="Proteomes" id="UP000634136"/>
    </source>
</evidence>
<proteinExistence type="predicted"/>
<dbReference type="EMBL" id="JAAIUW010000001">
    <property type="protein sequence ID" value="KAF7844352.1"/>
    <property type="molecule type" value="Genomic_DNA"/>
</dbReference>
<sequence>MAIESEQDRGAKSDQRRTTVRESLACGGSTFDDW</sequence>
<comment type="caution">
    <text evidence="2">The sequence shown here is derived from an EMBL/GenBank/DDBJ whole genome shotgun (WGS) entry which is preliminary data.</text>
</comment>
<accession>A0A835CME9</accession>
<gene>
    <name evidence="2" type="ORF">G2W53_001257</name>
</gene>